<proteinExistence type="predicted"/>
<gene>
    <name evidence="1" type="ORF">E5331_09090</name>
</gene>
<dbReference type="Proteomes" id="UP000306319">
    <property type="component" value="Unassembled WGS sequence"/>
</dbReference>
<accession>A0AC61RG55</accession>
<evidence type="ECO:0000313" key="1">
    <source>
        <dbReference type="EMBL" id="TGY78719.1"/>
    </source>
</evidence>
<dbReference type="EMBL" id="SRYB01000011">
    <property type="protein sequence ID" value="TGY78719.1"/>
    <property type="molecule type" value="Genomic_DNA"/>
</dbReference>
<protein>
    <submittedName>
        <fullName evidence="1">C_GCAxxG_C_C family protein</fullName>
    </submittedName>
</protein>
<organism evidence="1 2">
    <name type="scientific">Lepagella muris</name>
    <dbReference type="NCBI Taxonomy" id="3032870"/>
    <lineage>
        <taxon>Bacteria</taxon>
        <taxon>Pseudomonadati</taxon>
        <taxon>Bacteroidota</taxon>
        <taxon>Bacteroidia</taxon>
        <taxon>Bacteroidales</taxon>
        <taxon>Muribaculaceae</taxon>
        <taxon>Lepagella</taxon>
    </lineage>
</organism>
<evidence type="ECO:0000313" key="2">
    <source>
        <dbReference type="Proteomes" id="UP000306319"/>
    </source>
</evidence>
<name>A0AC61RG55_9BACT</name>
<keyword evidence="2" id="KW-1185">Reference proteome</keyword>
<sequence>MKNKLIIPVAGLLAVSFCSVAANAAENKGEISEKTIDMKMENKLIKKATEIITKLREDGYSCSQATFLGICQALGSELTEKQLKALSAGFRGGIGKTYENGTCGALSAGVMALGLYTPDDNDKGIALAGELFKHFKDTYGTVKCGDIVGQYQFTRCTGCCLCIAEKAVELLQRENIDLPLPDSITWNEAVQSKPQKS</sequence>
<comment type="caution">
    <text evidence="1">The sequence shown here is derived from an EMBL/GenBank/DDBJ whole genome shotgun (WGS) entry which is preliminary data.</text>
</comment>
<reference evidence="1" key="1">
    <citation type="submission" date="2019-04" db="EMBL/GenBank/DDBJ databases">
        <title>Microbes associate with the intestines of laboratory mice.</title>
        <authorList>
            <person name="Navarre W."/>
            <person name="Wong E."/>
            <person name="Huang K."/>
            <person name="Tropini C."/>
            <person name="Ng K."/>
            <person name="Yu B."/>
        </authorList>
    </citation>
    <scope>NUCLEOTIDE SEQUENCE</scope>
    <source>
        <strain evidence="1">NM04_E33</strain>
    </source>
</reference>